<keyword evidence="2" id="KW-0805">Transcription regulation</keyword>
<dbReference type="Pfam" id="PF03466">
    <property type="entry name" value="LysR_substrate"/>
    <property type="match status" value="1"/>
</dbReference>
<dbReference type="PRINTS" id="PR00039">
    <property type="entry name" value="HTHLYSR"/>
</dbReference>
<dbReference type="InterPro" id="IPR005119">
    <property type="entry name" value="LysR_subst-bd"/>
</dbReference>
<reference evidence="7" key="1">
    <citation type="journal article" date="2019" name="Int. J. Syst. Evol. Microbiol.">
        <title>The Global Catalogue of Microorganisms (GCM) 10K type strain sequencing project: providing services to taxonomists for standard genome sequencing and annotation.</title>
        <authorList>
            <consortium name="The Broad Institute Genomics Platform"/>
            <consortium name="The Broad Institute Genome Sequencing Center for Infectious Disease"/>
            <person name="Wu L."/>
            <person name="Ma J."/>
        </authorList>
    </citation>
    <scope>NUCLEOTIDE SEQUENCE [LARGE SCALE GENOMIC DNA]</scope>
    <source>
        <strain evidence="7">CCM 8896</strain>
    </source>
</reference>
<dbReference type="Gene3D" id="3.40.190.290">
    <property type="match status" value="1"/>
</dbReference>
<dbReference type="InterPro" id="IPR036390">
    <property type="entry name" value="WH_DNA-bd_sf"/>
</dbReference>
<evidence type="ECO:0000256" key="2">
    <source>
        <dbReference type="ARBA" id="ARBA00023015"/>
    </source>
</evidence>
<protein>
    <submittedName>
        <fullName evidence="6">LysR family transcriptional regulator</fullName>
    </submittedName>
</protein>
<keyword evidence="3" id="KW-0238">DNA-binding</keyword>
<dbReference type="InterPro" id="IPR000847">
    <property type="entry name" value="LysR_HTH_N"/>
</dbReference>
<evidence type="ECO:0000313" key="7">
    <source>
        <dbReference type="Proteomes" id="UP001597267"/>
    </source>
</evidence>
<evidence type="ECO:0000313" key="6">
    <source>
        <dbReference type="EMBL" id="MFD1670490.1"/>
    </source>
</evidence>
<dbReference type="InterPro" id="IPR036388">
    <property type="entry name" value="WH-like_DNA-bd_sf"/>
</dbReference>
<comment type="caution">
    <text evidence="6">The sequence shown here is derived from an EMBL/GenBank/DDBJ whole genome shotgun (WGS) entry which is preliminary data.</text>
</comment>
<dbReference type="RefSeq" id="WP_125714552.1">
    <property type="nucleotide sequence ID" value="NZ_JBHTOP010000001.1"/>
</dbReference>
<evidence type="ECO:0000259" key="5">
    <source>
        <dbReference type="PROSITE" id="PS50931"/>
    </source>
</evidence>
<dbReference type="PANTHER" id="PTHR30419:SF28">
    <property type="entry name" value="HTH-TYPE TRANSCRIPTIONAL REGULATOR BSDA"/>
    <property type="match status" value="1"/>
</dbReference>
<proteinExistence type="inferred from homology"/>
<dbReference type="InterPro" id="IPR050950">
    <property type="entry name" value="HTH-type_LysR_regulators"/>
</dbReference>
<dbReference type="PROSITE" id="PS50931">
    <property type="entry name" value="HTH_LYSR"/>
    <property type="match status" value="1"/>
</dbReference>
<evidence type="ECO:0000256" key="1">
    <source>
        <dbReference type="ARBA" id="ARBA00009437"/>
    </source>
</evidence>
<evidence type="ECO:0000256" key="3">
    <source>
        <dbReference type="ARBA" id="ARBA00023125"/>
    </source>
</evidence>
<dbReference type="CDD" id="cd05466">
    <property type="entry name" value="PBP2_LTTR_substrate"/>
    <property type="match status" value="1"/>
</dbReference>
<comment type="similarity">
    <text evidence="1">Belongs to the LysR transcriptional regulatory family.</text>
</comment>
<dbReference type="Gene3D" id="1.10.10.10">
    <property type="entry name" value="Winged helix-like DNA-binding domain superfamily/Winged helix DNA-binding domain"/>
    <property type="match status" value="1"/>
</dbReference>
<dbReference type="Pfam" id="PF00126">
    <property type="entry name" value="HTH_1"/>
    <property type="match status" value="1"/>
</dbReference>
<dbReference type="SUPFAM" id="SSF53850">
    <property type="entry name" value="Periplasmic binding protein-like II"/>
    <property type="match status" value="1"/>
</dbReference>
<evidence type="ECO:0000256" key="4">
    <source>
        <dbReference type="ARBA" id="ARBA00023163"/>
    </source>
</evidence>
<keyword evidence="7" id="KW-1185">Reference proteome</keyword>
<gene>
    <name evidence="6" type="ORF">ACFQ5M_00095</name>
</gene>
<dbReference type="Proteomes" id="UP001597267">
    <property type="component" value="Unassembled WGS sequence"/>
</dbReference>
<feature type="domain" description="HTH lysR-type" evidence="5">
    <location>
        <begin position="1"/>
        <end position="58"/>
    </location>
</feature>
<dbReference type="SUPFAM" id="SSF46785">
    <property type="entry name" value="Winged helix' DNA-binding domain"/>
    <property type="match status" value="1"/>
</dbReference>
<organism evidence="6 7">
    <name type="scientific">Agrilactobacillus yilanensis</name>
    <dbReference type="NCBI Taxonomy" id="2485997"/>
    <lineage>
        <taxon>Bacteria</taxon>
        <taxon>Bacillati</taxon>
        <taxon>Bacillota</taxon>
        <taxon>Bacilli</taxon>
        <taxon>Lactobacillales</taxon>
        <taxon>Lactobacillaceae</taxon>
        <taxon>Agrilactobacillus</taxon>
    </lineage>
</organism>
<dbReference type="PANTHER" id="PTHR30419">
    <property type="entry name" value="HTH-TYPE TRANSCRIPTIONAL REGULATOR YBHD"/>
    <property type="match status" value="1"/>
</dbReference>
<accession>A0ABW4J4U4</accession>
<sequence length="297" mass="33411">MASFSYEVFTTVVAKKTFFAAAKVLNVTPSAVSHSINQLEKELGFPIFIRHRTGVQLTDEGQRILPIIQQILNTEDRLMQEAADIKGLNSGLIRIGAFSSVCVNWLPDIIRSFRRQYPNIEIQIMQGTFNEIVERVRIGSIDIGFSSLPVKDPLIVTPLIKDPIYCITPKEFIPKNGIYVTDGDIGRRKFILQQIDYDKDTKAALDRYQVTPNSIFYSIDDQSIIAMVESGLGLGILPDLALDKLTGAVNHYPFSSPFYRTLCLVTNKVQAQTPATQHMLLEIEAYLQDRYGDKYLG</sequence>
<keyword evidence="4" id="KW-0804">Transcription</keyword>
<dbReference type="EMBL" id="JBHTOP010000001">
    <property type="protein sequence ID" value="MFD1670490.1"/>
    <property type="molecule type" value="Genomic_DNA"/>
</dbReference>
<name>A0ABW4J4U4_9LACO</name>